<protein>
    <submittedName>
        <fullName evidence="2">Uncharacterized protein</fullName>
    </submittedName>
</protein>
<dbReference type="RefSeq" id="WP_165706519.1">
    <property type="nucleotide sequence ID" value="NZ_CP141685.1"/>
</dbReference>
<comment type="caution">
    <text evidence="2">The sequence shown here is derived from an EMBL/GenBank/DDBJ whole genome shotgun (WGS) entry which is preliminary data.</text>
</comment>
<accession>A0AAJ2IWM1</accession>
<gene>
    <name evidence="2" type="ORF">P7D34_00270</name>
</gene>
<keyword evidence="1" id="KW-1133">Transmembrane helix</keyword>
<evidence type="ECO:0000256" key="1">
    <source>
        <dbReference type="SAM" id="Phobius"/>
    </source>
</evidence>
<dbReference type="EMBL" id="JARPYC010000001">
    <property type="protein sequence ID" value="MDT2665668.1"/>
    <property type="molecule type" value="Genomic_DNA"/>
</dbReference>
<keyword evidence="1" id="KW-0812">Transmembrane</keyword>
<sequence>MKQAKVKKCKYLKCNKNTHSETSLFCLEHSRKLKDKVPNKDALAVAASAVLTAAPIIISLFNKNKK</sequence>
<dbReference type="AlphaFoldDB" id="A0AAJ2IWM1"/>
<feature type="transmembrane region" description="Helical" evidence="1">
    <location>
        <begin position="42"/>
        <end position="61"/>
    </location>
</feature>
<organism evidence="2 3">
    <name type="scientific">Lactococcus petauri</name>
    <dbReference type="NCBI Taxonomy" id="1940789"/>
    <lineage>
        <taxon>Bacteria</taxon>
        <taxon>Bacillati</taxon>
        <taxon>Bacillota</taxon>
        <taxon>Bacilli</taxon>
        <taxon>Lactobacillales</taxon>
        <taxon>Streptococcaceae</taxon>
        <taxon>Lactococcus</taxon>
    </lineage>
</organism>
<evidence type="ECO:0000313" key="3">
    <source>
        <dbReference type="Proteomes" id="UP001257962"/>
    </source>
</evidence>
<proteinExistence type="predicted"/>
<reference evidence="2" key="1">
    <citation type="submission" date="2023-03" db="EMBL/GenBank/DDBJ databases">
        <authorList>
            <person name="Shen W."/>
            <person name="Cai J."/>
        </authorList>
    </citation>
    <scope>NUCLEOTIDE SEQUENCE</scope>
    <source>
        <strain evidence="2">Y3</strain>
    </source>
</reference>
<keyword evidence="1" id="KW-0472">Membrane</keyword>
<name>A0AAJ2IWM1_9LACT</name>
<dbReference type="Proteomes" id="UP001257962">
    <property type="component" value="Unassembled WGS sequence"/>
</dbReference>
<evidence type="ECO:0000313" key="2">
    <source>
        <dbReference type="EMBL" id="MDT2665668.1"/>
    </source>
</evidence>